<organism evidence="2 3">
    <name type="scientific">Streptomyces thinghirensis</name>
    <dbReference type="NCBI Taxonomy" id="551547"/>
    <lineage>
        <taxon>Bacteria</taxon>
        <taxon>Bacillati</taxon>
        <taxon>Actinomycetota</taxon>
        <taxon>Actinomycetes</taxon>
        <taxon>Kitasatosporales</taxon>
        <taxon>Streptomycetaceae</taxon>
        <taxon>Streptomyces</taxon>
    </lineage>
</organism>
<reference evidence="3" key="1">
    <citation type="journal article" date="2019" name="Int. J. Syst. Evol. Microbiol.">
        <title>The Global Catalogue of Microorganisms (GCM) 10K type strain sequencing project: providing services to taxonomists for standard genome sequencing and annotation.</title>
        <authorList>
            <consortium name="The Broad Institute Genomics Platform"/>
            <consortium name="The Broad Institute Genome Sequencing Center for Infectious Disease"/>
            <person name="Wu L."/>
            <person name="Ma J."/>
        </authorList>
    </citation>
    <scope>NUCLEOTIDE SEQUENCE [LARGE SCALE GENOMIC DNA]</scope>
    <source>
        <strain evidence="3">JCM 18306</strain>
    </source>
</reference>
<dbReference type="Proteomes" id="UP001499878">
    <property type="component" value="Unassembled WGS sequence"/>
</dbReference>
<feature type="region of interest" description="Disordered" evidence="1">
    <location>
        <begin position="38"/>
        <end position="58"/>
    </location>
</feature>
<comment type="caution">
    <text evidence="2">The sequence shown here is derived from an EMBL/GenBank/DDBJ whole genome shotgun (WGS) entry which is preliminary data.</text>
</comment>
<keyword evidence="3" id="KW-1185">Reference proteome</keyword>
<dbReference type="EMBL" id="BAABJR010000022">
    <property type="protein sequence ID" value="GAA5215761.1"/>
    <property type="molecule type" value="Genomic_DNA"/>
</dbReference>
<gene>
    <name evidence="2" type="ORF">GCM10023323_66100</name>
</gene>
<proteinExistence type="predicted"/>
<sequence length="91" mass="9874">MRGQEALAGGEGHVVVHGSRVLVSSTGSHRLHTSVRPGVRRAPAEYPGRGAETVADEPRTAQWREEAQVATMDASERHRAAQAAVARRIRR</sequence>
<accession>A0ABP9TEQ8</accession>
<evidence type="ECO:0000313" key="3">
    <source>
        <dbReference type="Proteomes" id="UP001499878"/>
    </source>
</evidence>
<protein>
    <submittedName>
        <fullName evidence="2">Uncharacterized protein</fullName>
    </submittedName>
</protein>
<evidence type="ECO:0000313" key="2">
    <source>
        <dbReference type="EMBL" id="GAA5215761.1"/>
    </source>
</evidence>
<name>A0ABP9TEQ8_9ACTN</name>
<evidence type="ECO:0000256" key="1">
    <source>
        <dbReference type="SAM" id="MobiDB-lite"/>
    </source>
</evidence>